<dbReference type="GeneID" id="14865996"/>
<evidence type="ECO:0000313" key="3">
    <source>
        <dbReference type="Proteomes" id="UP000007797"/>
    </source>
</evidence>
<protein>
    <submittedName>
        <fullName evidence="2">Uncharacterized protein</fullName>
    </submittedName>
</protein>
<name>F4QE09_CACFS</name>
<feature type="compositionally biased region" description="Polar residues" evidence="1">
    <location>
        <begin position="285"/>
        <end position="299"/>
    </location>
</feature>
<reference evidence="3" key="1">
    <citation type="journal article" date="2011" name="Genome Res.">
        <title>Phylogeny-wide analysis of social amoeba genomes highlights ancient origins for complex intercellular communication.</title>
        <authorList>
            <person name="Heidel A.J."/>
            <person name="Lawal H.M."/>
            <person name="Felder M."/>
            <person name="Schilde C."/>
            <person name="Helps N.R."/>
            <person name="Tunggal B."/>
            <person name="Rivero F."/>
            <person name="John U."/>
            <person name="Schleicher M."/>
            <person name="Eichinger L."/>
            <person name="Platzer M."/>
            <person name="Noegel A.A."/>
            <person name="Schaap P."/>
            <person name="Gloeckner G."/>
        </authorList>
    </citation>
    <scope>NUCLEOTIDE SEQUENCE [LARGE SCALE GENOMIC DNA]</scope>
    <source>
        <strain evidence="3">SH3</strain>
    </source>
</reference>
<feature type="compositionally biased region" description="Basic residues" evidence="1">
    <location>
        <begin position="434"/>
        <end position="452"/>
    </location>
</feature>
<dbReference type="Proteomes" id="UP000007797">
    <property type="component" value="Unassembled WGS sequence"/>
</dbReference>
<evidence type="ECO:0000256" key="1">
    <source>
        <dbReference type="SAM" id="MobiDB-lite"/>
    </source>
</evidence>
<organism evidence="2 3">
    <name type="scientific">Cavenderia fasciculata</name>
    <name type="common">Slime mold</name>
    <name type="synonym">Dictyostelium fasciculatum</name>
    <dbReference type="NCBI Taxonomy" id="261658"/>
    <lineage>
        <taxon>Eukaryota</taxon>
        <taxon>Amoebozoa</taxon>
        <taxon>Evosea</taxon>
        <taxon>Eumycetozoa</taxon>
        <taxon>Dictyostelia</taxon>
        <taxon>Acytosteliales</taxon>
        <taxon>Cavenderiaceae</taxon>
        <taxon>Cavenderia</taxon>
    </lineage>
</organism>
<feature type="compositionally biased region" description="Low complexity" evidence="1">
    <location>
        <begin position="395"/>
        <end position="407"/>
    </location>
</feature>
<feature type="compositionally biased region" description="Low complexity" evidence="1">
    <location>
        <begin position="311"/>
        <end position="323"/>
    </location>
</feature>
<feature type="region of interest" description="Disordered" evidence="1">
    <location>
        <begin position="105"/>
        <end position="143"/>
    </location>
</feature>
<dbReference type="KEGG" id="dfa:DFA_11717"/>
<gene>
    <name evidence="2" type="ORF">DFA_11717</name>
</gene>
<feature type="region of interest" description="Disordered" evidence="1">
    <location>
        <begin position="229"/>
        <end position="329"/>
    </location>
</feature>
<dbReference type="EMBL" id="GL883029">
    <property type="protein sequence ID" value="EGG13956.1"/>
    <property type="molecule type" value="Genomic_DNA"/>
</dbReference>
<keyword evidence="3" id="KW-1185">Reference proteome</keyword>
<dbReference type="RefSeq" id="XP_004350664.1">
    <property type="nucleotide sequence ID" value="XM_004350613.1"/>
</dbReference>
<feature type="compositionally biased region" description="Low complexity" evidence="1">
    <location>
        <begin position="229"/>
        <end position="248"/>
    </location>
</feature>
<feature type="compositionally biased region" description="Polar residues" evidence="1">
    <location>
        <begin position="408"/>
        <end position="421"/>
    </location>
</feature>
<evidence type="ECO:0000313" key="2">
    <source>
        <dbReference type="EMBL" id="EGG13956.1"/>
    </source>
</evidence>
<accession>F4QE09</accession>
<dbReference type="AlphaFoldDB" id="F4QE09"/>
<feature type="compositionally biased region" description="Pro residues" evidence="1">
    <location>
        <begin position="272"/>
        <end position="282"/>
    </location>
</feature>
<feature type="region of interest" description="Disordered" evidence="1">
    <location>
        <begin position="370"/>
        <end position="464"/>
    </location>
</feature>
<proteinExistence type="predicted"/>
<sequence length="464" mass="49201">MNSSILAGGLNPFSYHSQEDTMMMMMIKTRSPEGLVPSSNLKVSFFIVDKHPYNNSSFTKEEGFENNIEEMAQILFGIKNQPSASSSPVASAEPIKIDADIAHSSSDSLIDSPRGGSLSPTINQMGGSSGGGGHQISPTHSSGNPFTKLSNNIFYSQSNSFSSIPIPSPRAQSPSSLASSTESLSCDSLANSYSRISLSSSPSQSVPSSPPHFKFTKANHFKPIVGSPLSLSSGSIPQPNNLSSSAPSSPSPFTPRSGGLTNSPVVRKPGYPTSPSPTPPIPSSVMSGGNASSPRGSLHTSPGGAGGSSGGPTSPLILSSTPPHAIGIAPTPVIPPLHFLRSGAGSVDLQDDLRKRTSIDMLISTSIVDESDALSSPRKRRGLSDAANNRPVLPQSPRQQYSQSPKQTSSPLLHNLQQPLSPQLFHHQPNSPRLNHHHHMVSQHHHHHHHHQQQNYTEELLIDD</sequence>